<sequence>SLEIEIVALAFSKLTMAEGLKLTIFTYKWGKCVKLVGKYLLESLI</sequence>
<organism evidence="1">
    <name type="scientific">marine sediment metagenome</name>
    <dbReference type="NCBI Taxonomy" id="412755"/>
    <lineage>
        <taxon>unclassified sequences</taxon>
        <taxon>metagenomes</taxon>
        <taxon>ecological metagenomes</taxon>
    </lineage>
</organism>
<evidence type="ECO:0000313" key="1">
    <source>
        <dbReference type="EMBL" id="GAG33736.1"/>
    </source>
</evidence>
<comment type="caution">
    <text evidence="1">The sequence shown here is derived from an EMBL/GenBank/DDBJ whole genome shotgun (WGS) entry which is preliminary data.</text>
</comment>
<protein>
    <submittedName>
        <fullName evidence="1">Uncharacterized protein</fullName>
    </submittedName>
</protein>
<feature type="non-terminal residue" evidence="1">
    <location>
        <position position="1"/>
    </location>
</feature>
<dbReference type="AlphaFoldDB" id="X0YA58"/>
<accession>X0YA58</accession>
<name>X0YA58_9ZZZZ</name>
<dbReference type="EMBL" id="BARS01045525">
    <property type="protein sequence ID" value="GAG33736.1"/>
    <property type="molecule type" value="Genomic_DNA"/>
</dbReference>
<gene>
    <name evidence="1" type="ORF">S01H1_68647</name>
</gene>
<proteinExistence type="predicted"/>
<reference evidence="1" key="1">
    <citation type="journal article" date="2014" name="Front. Microbiol.">
        <title>High frequency of phylogenetically diverse reductive dehalogenase-homologous genes in deep subseafloor sedimentary metagenomes.</title>
        <authorList>
            <person name="Kawai M."/>
            <person name="Futagami T."/>
            <person name="Toyoda A."/>
            <person name="Takaki Y."/>
            <person name="Nishi S."/>
            <person name="Hori S."/>
            <person name="Arai W."/>
            <person name="Tsubouchi T."/>
            <person name="Morono Y."/>
            <person name="Uchiyama I."/>
            <person name="Ito T."/>
            <person name="Fujiyama A."/>
            <person name="Inagaki F."/>
            <person name="Takami H."/>
        </authorList>
    </citation>
    <scope>NUCLEOTIDE SEQUENCE</scope>
    <source>
        <strain evidence="1">Expedition CK06-06</strain>
    </source>
</reference>